<sequence length="129" mass="15098">MKKLKLSELDDDVEIGIDGAQSVQTVAELKQEINLYGAPIHDSDEWFVLIRRRWNPNAQTMLEYYIDNEEGDMYEDWYEQAWDCISDGVIEKIQTILDEAFSGDYATAYWTYENPVEIDVFPKSEEGER</sequence>
<gene>
    <name evidence="1" type="ORF">HMI01_11230</name>
    <name evidence="2" type="ORF">SAMN05421668_10919</name>
</gene>
<dbReference type="OrthoDB" id="2973963at2"/>
<dbReference type="EMBL" id="BJWJ01000008">
    <property type="protein sequence ID" value="GEM04135.1"/>
    <property type="molecule type" value="Genomic_DNA"/>
</dbReference>
<accession>A0A1I6SGC7</accession>
<evidence type="ECO:0000313" key="1">
    <source>
        <dbReference type="EMBL" id="GEM04135.1"/>
    </source>
</evidence>
<dbReference type="RefSeq" id="WP_089853832.1">
    <property type="nucleotide sequence ID" value="NZ_BJWJ01000008.1"/>
</dbReference>
<evidence type="ECO:0000313" key="2">
    <source>
        <dbReference type="EMBL" id="SFS75870.1"/>
    </source>
</evidence>
<evidence type="ECO:0000313" key="4">
    <source>
        <dbReference type="Proteomes" id="UP000321773"/>
    </source>
</evidence>
<name>A0A1I6SGC7_9BACI</name>
<reference evidence="1 4" key="2">
    <citation type="submission" date="2019-07" db="EMBL/GenBank/DDBJ databases">
        <title>Whole genome shotgun sequence of Halolactibacillus miurensis NBRC 100873.</title>
        <authorList>
            <person name="Hosoyama A."/>
            <person name="Uohara A."/>
            <person name="Ohji S."/>
            <person name="Ichikawa N."/>
        </authorList>
    </citation>
    <scope>NUCLEOTIDE SEQUENCE [LARGE SCALE GENOMIC DNA]</scope>
    <source>
        <strain evidence="1 4">NBRC 100873</strain>
    </source>
</reference>
<dbReference type="STRING" id="306541.SAMN05421668_10919"/>
<keyword evidence="4" id="KW-1185">Reference proteome</keyword>
<dbReference type="Proteomes" id="UP000199139">
    <property type="component" value="Unassembled WGS sequence"/>
</dbReference>
<dbReference type="AlphaFoldDB" id="A0A1I6SGC7"/>
<dbReference type="Proteomes" id="UP000321773">
    <property type="component" value="Unassembled WGS sequence"/>
</dbReference>
<reference evidence="2 3" key="1">
    <citation type="submission" date="2016-10" db="EMBL/GenBank/DDBJ databases">
        <authorList>
            <person name="de Groot N.N."/>
        </authorList>
    </citation>
    <scope>NUCLEOTIDE SEQUENCE [LARGE SCALE GENOMIC DNA]</scope>
    <source>
        <strain evidence="2 3">DSM 17074</strain>
    </source>
</reference>
<proteinExistence type="predicted"/>
<organism evidence="2 3">
    <name type="scientific">Halolactibacillus miurensis</name>
    <dbReference type="NCBI Taxonomy" id="306541"/>
    <lineage>
        <taxon>Bacteria</taxon>
        <taxon>Bacillati</taxon>
        <taxon>Bacillota</taxon>
        <taxon>Bacilli</taxon>
        <taxon>Bacillales</taxon>
        <taxon>Bacillaceae</taxon>
        <taxon>Halolactibacillus</taxon>
    </lineage>
</organism>
<evidence type="ECO:0000313" key="3">
    <source>
        <dbReference type="Proteomes" id="UP000199139"/>
    </source>
</evidence>
<protein>
    <submittedName>
        <fullName evidence="2">Uncharacterized protein</fullName>
    </submittedName>
</protein>
<dbReference type="EMBL" id="FPAI01000009">
    <property type="protein sequence ID" value="SFS75870.1"/>
    <property type="molecule type" value="Genomic_DNA"/>
</dbReference>